<dbReference type="RefSeq" id="WP_105322190.1">
    <property type="nucleotide sequence ID" value="NZ_CP026611.1"/>
</dbReference>
<protein>
    <submittedName>
        <fullName evidence="1">Uncharacterized protein</fullName>
    </submittedName>
</protein>
<sequence length="78" mass="8797">MLTQVHFDLYQTTLEKQHDDSTVVLPMPVPDTESNAMGYLQGLLSPLNWKVIECKHSGKKIVPNGNDDYELVQIKKGV</sequence>
<reference evidence="1 2" key="1">
    <citation type="submission" date="2018-06" db="EMBL/GenBank/DDBJ databases">
        <title>Complete Genome Sequence of Bacillus velezensis DSYZ, a Plant Growth-Promoting Rhizobacterium with Antifungal Activity.</title>
        <authorList>
            <person name="Du B."/>
            <person name="Ding Y."/>
            <person name="Liu K."/>
            <person name="Yao L."/>
            <person name="Wang C."/>
            <person name="Li H."/>
            <person name="Liu H."/>
        </authorList>
    </citation>
    <scope>NUCLEOTIDE SEQUENCE [LARGE SCALE GENOMIC DNA]</scope>
    <source>
        <strain evidence="1 2">DSYZ</strain>
        <plasmid evidence="2">pdsyz</plasmid>
    </source>
</reference>
<proteinExistence type="predicted"/>
<geneLocation type="plasmid" evidence="2">
    <name>pdsyz</name>
</geneLocation>
<organism evidence="1 2">
    <name type="scientific">Bacillus velezensis</name>
    <dbReference type="NCBI Taxonomy" id="492670"/>
    <lineage>
        <taxon>Bacteria</taxon>
        <taxon>Bacillati</taxon>
        <taxon>Bacillota</taxon>
        <taxon>Bacilli</taxon>
        <taxon>Bacillales</taxon>
        <taxon>Bacillaceae</taxon>
        <taxon>Bacillus</taxon>
        <taxon>Bacillus amyloliquefaciens group</taxon>
    </lineage>
</organism>
<dbReference type="Proteomes" id="UP000250069">
    <property type="component" value="Plasmid pdsyz"/>
</dbReference>
<dbReference type="EMBL" id="CP030151">
    <property type="protein sequence ID" value="AWX74678.1"/>
    <property type="molecule type" value="Genomic_DNA"/>
</dbReference>
<keyword evidence="1" id="KW-0614">Plasmid</keyword>
<evidence type="ECO:0000313" key="1">
    <source>
        <dbReference type="EMBL" id="AWX74678.1"/>
    </source>
</evidence>
<gene>
    <name evidence="1" type="ORF">BVDSYZ_21785</name>
</gene>
<dbReference type="AlphaFoldDB" id="A0ABC8DG46"/>
<evidence type="ECO:0000313" key="2">
    <source>
        <dbReference type="Proteomes" id="UP000250069"/>
    </source>
</evidence>
<name>A0ABC8DG46_BACVE</name>
<accession>A0ABC8DG46</accession>